<evidence type="ECO:0000256" key="9">
    <source>
        <dbReference type="ARBA" id="ARBA00023125"/>
    </source>
</evidence>
<dbReference type="SMART" id="SM01232">
    <property type="entry name" value="H2TH"/>
    <property type="match status" value="1"/>
</dbReference>
<dbReference type="Pfam" id="PF06831">
    <property type="entry name" value="H2TH"/>
    <property type="match status" value="1"/>
</dbReference>
<dbReference type="SUPFAM" id="SSF46946">
    <property type="entry name" value="S13-like H2TH domain"/>
    <property type="match status" value="1"/>
</dbReference>
<dbReference type="InterPro" id="IPR035937">
    <property type="entry name" value="FPG_N"/>
</dbReference>
<dbReference type="GO" id="GO:0008270">
    <property type="term" value="F:zinc ion binding"/>
    <property type="evidence" value="ECO:0007669"/>
    <property type="project" value="UniProtKB-KW"/>
</dbReference>
<comment type="catalytic activity">
    <reaction evidence="14">
        <text>2'-deoxyribonucleotide-(2'-deoxyribose 5'-phosphate)-2'-deoxyribonucleotide-DNA = a 3'-end 2'-deoxyribonucleotide-(2,3-dehydro-2,3-deoxyribose 5'-phosphate)-DNA + a 5'-end 5'-phospho-2'-deoxyribonucleoside-DNA + H(+)</text>
        <dbReference type="Rhea" id="RHEA:66592"/>
        <dbReference type="Rhea" id="RHEA-COMP:13180"/>
        <dbReference type="Rhea" id="RHEA-COMP:16897"/>
        <dbReference type="Rhea" id="RHEA-COMP:17067"/>
        <dbReference type="ChEBI" id="CHEBI:15378"/>
        <dbReference type="ChEBI" id="CHEBI:136412"/>
        <dbReference type="ChEBI" id="CHEBI:157695"/>
        <dbReference type="ChEBI" id="CHEBI:167181"/>
        <dbReference type="EC" id="4.2.99.18"/>
    </reaction>
</comment>
<evidence type="ECO:0000256" key="11">
    <source>
        <dbReference type="ARBA" id="ARBA00023239"/>
    </source>
</evidence>
<feature type="domain" description="Formamidopyrimidine-DNA glycosylase catalytic" evidence="17">
    <location>
        <begin position="2"/>
        <end position="116"/>
    </location>
</feature>
<dbReference type="GO" id="GO:0003690">
    <property type="term" value="F:double-stranded DNA binding"/>
    <property type="evidence" value="ECO:0007669"/>
    <property type="project" value="UniProtKB-ARBA"/>
</dbReference>
<comment type="caution">
    <text evidence="18">The sequence shown here is derived from an EMBL/GenBank/DDBJ whole genome shotgun (WGS) entry which is preliminary data.</text>
</comment>
<dbReference type="Pfam" id="PF06827">
    <property type="entry name" value="zf-FPG_IleRS"/>
    <property type="match status" value="1"/>
</dbReference>
<keyword evidence="11" id="KW-0456">Lyase</keyword>
<dbReference type="GO" id="GO:0000703">
    <property type="term" value="F:oxidized pyrimidine nucleobase lesion DNA N-glycosylase activity"/>
    <property type="evidence" value="ECO:0007669"/>
    <property type="project" value="TreeGrafter"/>
</dbReference>
<name>A0A6N9YMJ8_9ACTN</name>
<dbReference type="SUPFAM" id="SSF57716">
    <property type="entry name" value="Glucocorticoid receptor-like (DNA-binding domain)"/>
    <property type="match status" value="1"/>
</dbReference>
<keyword evidence="9" id="KW-0238">DNA-binding</keyword>
<dbReference type="Pfam" id="PF01149">
    <property type="entry name" value="Fapy_DNA_glyco"/>
    <property type="match status" value="1"/>
</dbReference>
<dbReference type="PANTHER" id="PTHR42697">
    <property type="entry name" value="ENDONUCLEASE 8"/>
    <property type="match status" value="1"/>
</dbReference>
<evidence type="ECO:0000256" key="10">
    <source>
        <dbReference type="ARBA" id="ARBA00023204"/>
    </source>
</evidence>
<dbReference type="GO" id="GO:0003684">
    <property type="term" value="F:damaged DNA binding"/>
    <property type="evidence" value="ECO:0007669"/>
    <property type="project" value="InterPro"/>
</dbReference>
<evidence type="ECO:0000256" key="15">
    <source>
        <dbReference type="PROSITE-ProRule" id="PRU00391"/>
    </source>
</evidence>
<dbReference type="GO" id="GO:0006284">
    <property type="term" value="P:base-excision repair"/>
    <property type="evidence" value="ECO:0007669"/>
    <property type="project" value="InterPro"/>
</dbReference>
<dbReference type="PANTHER" id="PTHR42697:SF3">
    <property type="entry name" value="ENDONUCLEASE 8 1"/>
    <property type="match status" value="1"/>
</dbReference>
<keyword evidence="19" id="KW-1185">Reference proteome</keyword>
<evidence type="ECO:0000256" key="3">
    <source>
        <dbReference type="ARBA" id="ARBA00012720"/>
    </source>
</evidence>
<proteinExistence type="inferred from homology"/>
<dbReference type="InterPro" id="IPR000214">
    <property type="entry name" value="Znf_DNA_glyclase/AP_lyase"/>
</dbReference>
<dbReference type="Proteomes" id="UP000469185">
    <property type="component" value="Unassembled WGS sequence"/>
</dbReference>
<keyword evidence="13" id="KW-0326">Glycosidase</keyword>
<gene>
    <name evidence="18" type="ORF">G1H11_12875</name>
</gene>
<dbReference type="InterPro" id="IPR015887">
    <property type="entry name" value="DNA_glyclase_Znf_dom_DNA_BS"/>
</dbReference>
<dbReference type="GO" id="GO:0008534">
    <property type="term" value="F:oxidized purine nucleobase lesion DNA N-glycosylase activity"/>
    <property type="evidence" value="ECO:0007669"/>
    <property type="project" value="UniProtKB-ARBA"/>
</dbReference>
<dbReference type="InterPro" id="IPR015886">
    <property type="entry name" value="H2TH_FPG"/>
</dbReference>
<dbReference type="GO" id="GO:0006979">
    <property type="term" value="P:response to oxidative stress"/>
    <property type="evidence" value="ECO:0007669"/>
    <property type="project" value="UniProtKB-ARBA"/>
</dbReference>
<evidence type="ECO:0000256" key="1">
    <source>
        <dbReference type="ARBA" id="ARBA00001947"/>
    </source>
</evidence>
<evidence type="ECO:0000256" key="14">
    <source>
        <dbReference type="ARBA" id="ARBA00044632"/>
    </source>
</evidence>
<dbReference type="Gene3D" id="3.20.190.10">
    <property type="entry name" value="MutM-like, N-terminal"/>
    <property type="match status" value="1"/>
</dbReference>
<dbReference type="SUPFAM" id="SSF81624">
    <property type="entry name" value="N-terminal domain of MutM-like DNA repair proteins"/>
    <property type="match status" value="1"/>
</dbReference>
<dbReference type="EMBL" id="JAAGOB010000006">
    <property type="protein sequence ID" value="NED96204.1"/>
    <property type="molecule type" value="Genomic_DNA"/>
</dbReference>
<dbReference type="InterPro" id="IPR010979">
    <property type="entry name" value="Ribosomal_uS13-like_H2TH"/>
</dbReference>
<comment type="similarity">
    <text evidence="2">Belongs to the FPG family.</text>
</comment>
<sequence>MPEGHTIHRLARELRDAFGGRVVKVSSPQGRFADGAHQVDGAVLSSTDAHGKHLFLGFDSAAGRSRAPATEPGGTATCSWVHIHLGLYGKFWIGPGAAPAPWGAVRMRIENDDAYADLRGPTRCEIIDPGEKAVLHGRLGPDPVRADDPETALRRISASRTSIAVLLMDQSVIAGVGNVYRAEVLFRAGLDPATPGREVEPAVLRAIWADLVLLMRRGVEVGRIDTVRPEHEPAAMGRAPREDAHGGEVYVYRRAGLPCHVCGTEVRTREAAARNLFWCPTCQA</sequence>
<dbReference type="Gene3D" id="1.10.8.50">
    <property type="match status" value="1"/>
</dbReference>
<evidence type="ECO:0000256" key="5">
    <source>
        <dbReference type="ARBA" id="ARBA00022763"/>
    </source>
</evidence>
<evidence type="ECO:0000256" key="2">
    <source>
        <dbReference type="ARBA" id="ARBA00009409"/>
    </source>
</evidence>
<evidence type="ECO:0000313" key="18">
    <source>
        <dbReference type="EMBL" id="NED96204.1"/>
    </source>
</evidence>
<dbReference type="InterPro" id="IPR012319">
    <property type="entry name" value="FPG_cat"/>
</dbReference>
<evidence type="ECO:0000259" key="17">
    <source>
        <dbReference type="PROSITE" id="PS51068"/>
    </source>
</evidence>
<evidence type="ECO:0000256" key="13">
    <source>
        <dbReference type="ARBA" id="ARBA00023295"/>
    </source>
</evidence>
<keyword evidence="7" id="KW-0378">Hydrolase</keyword>
<protein>
    <recommendedName>
        <fullName evidence="3">DNA-(apurinic or apyrimidinic site) lyase</fullName>
        <ecNumber evidence="3">4.2.99.18</ecNumber>
    </recommendedName>
</protein>
<evidence type="ECO:0000256" key="7">
    <source>
        <dbReference type="ARBA" id="ARBA00022801"/>
    </source>
</evidence>
<accession>A0A6N9YMJ8</accession>
<comment type="cofactor">
    <cofactor evidence="1">
        <name>Zn(2+)</name>
        <dbReference type="ChEBI" id="CHEBI:29105"/>
    </cofactor>
</comment>
<evidence type="ECO:0000259" key="16">
    <source>
        <dbReference type="PROSITE" id="PS51066"/>
    </source>
</evidence>
<dbReference type="InterPro" id="IPR010663">
    <property type="entry name" value="Znf_FPG/IleRS"/>
</dbReference>
<keyword evidence="12" id="KW-0511">Multifunctional enzyme</keyword>
<evidence type="ECO:0000256" key="8">
    <source>
        <dbReference type="ARBA" id="ARBA00022833"/>
    </source>
</evidence>
<dbReference type="CDD" id="cd08970">
    <property type="entry name" value="AcNei1_N"/>
    <property type="match status" value="1"/>
</dbReference>
<organism evidence="18 19">
    <name type="scientific">Phytoactinopolyspora alkaliphila</name>
    <dbReference type="NCBI Taxonomy" id="1783498"/>
    <lineage>
        <taxon>Bacteria</taxon>
        <taxon>Bacillati</taxon>
        <taxon>Actinomycetota</taxon>
        <taxon>Actinomycetes</taxon>
        <taxon>Jiangellales</taxon>
        <taxon>Jiangellaceae</taxon>
        <taxon>Phytoactinopolyspora</taxon>
    </lineage>
</organism>
<keyword evidence="10" id="KW-0234">DNA repair</keyword>
<evidence type="ECO:0000313" key="19">
    <source>
        <dbReference type="Proteomes" id="UP000469185"/>
    </source>
</evidence>
<feature type="domain" description="FPG-type" evidence="16">
    <location>
        <begin position="250"/>
        <end position="284"/>
    </location>
</feature>
<reference evidence="18 19" key="1">
    <citation type="submission" date="2020-02" db="EMBL/GenBank/DDBJ databases">
        <authorList>
            <person name="Li X.-J."/>
            <person name="Feng X.-M."/>
        </authorList>
    </citation>
    <scope>NUCLEOTIDE SEQUENCE [LARGE SCALE GENOMIC DNA]</scope>
    <source>
        <strain evidence="18 19">CGMCC 4.7225</strain>
    </source>
</reference>
<dbReference type="FunFam" id="1.10.8.50:FF:000003">
    <property type="entry name" value="Formamidopyrimidine-DNA glycosylase"/>
    <property type="match status" value="1"/>
</dbReference>
<dbReference type="PROSITE" id="PS51068">
    <property type="entry name" value="FPG_CAT"/>
    <property type="match status" value="1"/>
</dbReference>
<evidence type="ECO:0000256" key="4">
    <source>
        <dbReference type="ARBA" id="ARBA00022723"/>
    </source>
</evidence>
<dbReference type="EC" id="4.2.99.18" evidence="3"/>
<evidence type="ECO:0000256" key="12">
    <source>
        <dbReference type="ARBA" id="ARBA00023268"/>
    </source>
</evidence>
<evidence type="ECO:0000256" key="6">
    <source>
        <dbReference type="ARBA" id="ARBA00022771"/>
    </source>
</evidence>
<dbReference type="PROSITE" id="PS01242">
    <property type="entry name" value="ZF_FPG_1"/>
    <property type="match status" value="1"/>
</dbReference>
<dbReference type="RefSeq" id="WP_163818979.1">
    <property type="nucleotide sequence ID" value="NZ_JAAGOB010000006.1"/>
</dbReference>
<keyword evidence="6 15" id="KW-0863">Zinc-finger</keyword>
<dbReference type="AlphaFoldDB" id="A0A6N9YMJ8"/>
<keyword evidence="4" id="KW-0479">Metal-binding</keyword>
<keyword evidence="5" id="KW-0227">DNA damage</keyword>
<dbReference type="GO" id="GO:0140078">
    <property type="term" value="F:class I DNA-(apurinic or apyrimidinic site) endonuclease activity"/>
    <property type="evidence" value="ECO:0007669"/>
    <property type="project" value="UniProtKB-EC"/>
</dbReference>
<dbReference type="SMART" id="SM00898">
    <property type="entry name" value="Fapy_DNA_glyco"/>
    <property type="match status" value="1"/>
</dbReference>
<dbReference type="PROSITE" id="PS51066">
    <property type="entry name" value="ZF_FPG_2"/>
    <property type="match status" value="1"/>
</dbReference>
<keyword evidence="8" id="KW-0862">Zinc</keyword>